<proteinExistence type="predicted"/>
<reference evidence="2 3" key="1">
    <citation type="journal article" date="2020" name="Microbes Environ.">
        <title>Synthetic bacterial community of duckweed: a simple and stable system to study plant-microbe interactions.</title>
        <authorList>
            <person name="Ishizawa H."/>
            <person name="Tada M."/>
            <person name="Kuroda M."/>
            <person name="Inoue D."/>
            <person name="Futamata H."/>
            <person name="Ike M."/>
        </authorList>
    </citation>
    <scope>NUCLEOTIDE SEQUENCE [LARGE SCALE GENOMIC DNA]</scope>
    <source>
        <strain evidence="2 3">DW100</strain>
    </source>
</reference>
<dbReference type="InterPro" id="IPR058074">
    <property type="entry name" value="Bacteriocin-like"/>
</dbReference>
<sequence length="72" mass="7785">MKNLKKISREQLKSVHGGLLAPDAGCHCHGAPPSPQHPTGLPPIDIPADGPQDCWAKCDRYRGKLVDGIDEF</sequence>
<evidence type="ECO:0000313" key="2">
    <source>
        <dbReference type="EMBL" id="BEV06153.1"/>
    </source>
</evidence>
<dbReference type="EMBL" id="AP029022">
    <property type="protein sequence ID" value="BEV06153.1"/>
    <property type="molecule type" value="Genomic_DNA"/>
</dbReference>
<dbReference type="RefSeq" id="WP_271246510.1">
    <property type="nucleotide sequence ID" value="NZ_AP029022.1"/>
</dbReference>
<evidence type="ECO:0000256" key="1">
    <source>
        <dbReference type="SAM" id="MobiDB-lite"/>
    </source>
</evidence>
<protein>
    <recommendedName>
        <fullName evidence="4">Bacteriocin-type signal sequence-containing protein</fullName>
    </recommendedName>
</protein>
<organism evidence="2 3">
    <name type="scientific">Chryseobacterium gambrini</name>
    <dbReference type="NCBI Taxonomy" id="373672"/>
    <lineage>
        <taxon>Bacteria</taxon>
        <taxon>Pseudomonadati</taxon>
        <taxon>Bacteroidota</taxon>
        <taxon>Flavobacteriia</taxon>
        <taxon>Flavobacteriales</taxon>
        <taxon>Weeksellaceae</taxon>
        <taxon>Chryseobacterium group</taxon>
        <taxon>Chryseobacterium</taxon>
    </lineage>
</organism>
<dbReference type="NCBIfam" id="NF047798">
    <property type="entry name" value="leader_Chryseo"/>
    <property type="match status" value="1"/>
</dbReference>
<evidence type="ECO:0008006" key="4">
    <source>
        <dbReference type="Google" id="ProtNLM"/>
    </source>
</evidence>
<gene>
    <name evidence="2" type="ORF">CRDW_35270</name>
</gene>
<feature type="compositionally biased region" description="Pro residues" evidence="1">
    <location>
        <begin position="32"/>
        <end position="45"/>
    </location>
</feature>
<feature type="region of interest" description="Disordered" evidence="1">
    <location>
        <begin position="26"/>
        <end position="46"/>
    </location>
</feature>
<name>A0ABM8KAT2_9FLAO</name>
<evidence type="ECO:0000313" key="3">
    <source>
        <dbReference type="Proteomes" id="UP001380186"/>
    </source>
</evidence>
<dbReference type="Proteomes" id="UP001380186">
    <property type="component" value="Chromosome"/>
</dbReference>
<accession>A0ABM8KAT2</accession>
<keyword evidence="3" id="KW-1185">Reference proteome</keyword>